<dbReference type="EMBL" id="AE015929">
    <property type="protein sequence ID" value="AAO03919.1"/>
    <property type="molecule type" value="Genomic_DNA"/>
</dbReference>
<dbReference type="Proteomes" id="UP000001411">
    <property type="component" value="Chromosome"/>
</dbReference>
<proteinExistence type="predicted"/>
<evidence type="ECO:0000313" key="1">
    <source>
        <dbReference type="EMBL" id="AAO03919.1"/>
    </source>
</evidence>
<sequence length="231" mass="25639">MEWILFDKDGTLIEFDSSWEKIGVRLVDQLLETFPVHDKEAAHRQLGIIDKKIKPDSVMGSGSLGEIIESFNGVTGKETSDWTRDTSQELIDSRVPENNWIDGVQETIQALRNEGYHIGIVTSDTKKGVDQFLEETQTRNLFDLVISTETHAEEKPHPKVLDPLFNAFDVEPGQVAIVGDTANDMKTAINANLGLGIGVLTGVAKKEELYDADVIINSAKDVKQVIEQYGK</sequence>
<dbReference type="PANTHER" id="PTHR43434:SF1">
    <property type="entry name" value="PHOSPHOGLYCOLATE PHOSPHATASE"/>
    <property type="match status" value="1"/>
</dbReference>
<dbReference type="eggNOG" id="COG0546">
    <property type="taxonomic scope" value="Bacteria"/>
</dbReference>
<dbReference type="PATRIC" id="fig|176280.10.peg.297"/>
<dbReference type="SFLD" id="SFLDS00003">
    <property type="entry name" value="Haloacid_Dehalogenase"/>
    <property type="match status" value="1"/>
</dbReference>
<dbReference type="GO" id="GO:0008967">
    <property type="term" value="F:phosphoglycolate phosphatase activity"/>
    <property type="evidence" value="ECO:0007669"/>
    <property type="project" value="TreeGrafter"/>
</dbReference>
<accession>A0A0H2VEQ1</accession>
<dbReference type="InterPro" id="IPR041492">
    <property type="entry name" value="HAD_2"/>
</dbReference>
<dbReference type="InterPro" id="IPR006439">
    <property type="entry name" value="HAD-SF_hydro_IA"/>
</dbReference>
<dbReference type="RefSeq" id="WP_001832318.1">
    <property type="nucleotide sequence ID" value="NC_004461.1"/>
</dbReference>
<dbReference type="HOGENOM" id="CLU_045011_16_2_9"/>
<dbReference type="Gene3D" id="1.10.150.240">
    <property type="entry name" value="Putative phosphatase, domain 2"/>
    <property type="match status" value="1"/>
</dbReference>
<dbReference type="PANTHER" id="PTHR43434">
    <property type="entry name" value="PHOSPHOGLYCOLATE PHOSPHATASE"/>
    <property type="match status" value="1"/>
</dbReference>
<organism evidence="1 2">
    <name type="scientific">Staphylococcus epidermidis (strain ATCC 12228 / FDA PCI 1200)</name>
    <dbReference type="NCBI Taxonomy" id="176280"/>
    <lineage>
        <taxon>Bacteria</taxon>
        <taxon>Bacillati</taxon>
        <taxon>Bacillota</taxon>
        <taxon>Bacilli</taxon>
        <taxon>Bacillales</taxon>
        <taxon>Staphylococcaceae</taxon>
        <taxon>Staphylococcus</taxon>
    </lineage>
</organism>
<gene>
    <name evidence="1" type="ordered locus">SE_0322</name>
</gene>
<evidence type="ECO:0000313" key="2">
    <source>
        <dbReference type="Proteomes" id="UP000001411"/>
    </source>
</evidence>
<dbReference type="NCBIfam" id="TIGR01549">
    <property type="entry name" value="HAD-SF-IA-v1"/>
    <property type="match status" value="1"/>
</dbReference>
<dbReference type="InterPro" id="IPR023214">
    <property type="entry name" value="HAD_sf"/>
</dbReference>
<dbReference type="OrthoDB" id="9792518at2"/>
<dbReference type="GO" id="GO:0005829">
    <property type="term" value="C:cytosol"/>
    <property type="evidence" value="ECO:0007669"/>
    <property type="project" value="TreeGrafter"/>
</dbReference>
<dbReference type="GeneID" id="50019513"/>
<name>A0A0H2VEQ1_STAES</name>
<dbReference type="SUPFAM" id="SSF56784">
    <property type="entry name" value="HAD-like"/>
    <property type="match status" value="1"/>
</dbReference>
<dbReference type="KEGG" id="sep:SE_0322"/>
<dbReference type="InterPro" id="IPR023198">
    <property type="entry name" value="PGP-like_dom2"/>
</dbReference>
<dbReference type="SFLD" id="SFLDG01129">
    <property type="entry name" value="C1.5:_HAD__Beta-PGM__Phosphata"/>
    <property type="match status" value="1"/>
</dbReference>
<dbReference type="InterPro" id="IPR050155">
    <property type="entry name" value="HAD-like_hydrolase_sf"/>
</dbReference>
<dbReference type="GO" id="GO:0006281">
    <property type="term" value="P:DNA repair"/>
    <property type="evidence" value="ECO:0007669"/>
    <property type="project" value="TreeGrafter"/>
</dbReference>
<dbReference type="InterPro" id="IPR036412">
    <property type="entry name" value="HAD-like_sf"/>
</dbReference>
<reference evidence="1 2" key="1">
    <citation type="journal article" date="2003" name="Mol. Microbiol.">
        <title>Genome-based analysis of virulence genes in a non-biofilm-forming Staphylococcus epidermidis strain (ATCC 12228).</title>
        <authorList>
            <person name="Zhang Y.Q."/>
            <person name="Ren S.X."/>
            <person name="Li H.L."/>
            <person name="Wang Y.X."/>
            <person name="Fu G."/>
            <person name="Yang J."/>
            <person name="Qin Z.Q."/>
            <person name="Miao Y.G."/>
            <person name="Wang W.Y."/>
            <person name="Chen R.S."/>
            <person name="Shen Y."/>
            <person name="Chen Z."/>
            <person name="Yuan Z.H."/>
            <person name="Zhao G.P."/>
            <person name="Qu D."/>
            <person name="Danchin A."/>
            <person name="Wen Y.M."/>
        </authorList>
    </citation>
    <scope>NUCLEOTIDE SEQUENCE [LARGE SCALE GENOMIC DNA]</scope>
    <source>
        <strain evidence="2">ATCC 12228 / FDA PCI 1200</strain>
    </source>
</reference>
<dbReference type="PRINTS" id="PR00413">
    <property type="entry name" value="HADHALOGNASE"/>
</dbReference>
<protein>
    <submittedName>
        <fullName evidence="1">Putative phosphoglycolate phosphatase</fullName>
    </submittedName>
</protein>
<dbReference type="SMR" id="A0A0H2VEQ1"/>
<dbReference type="Gene3D" id="3.40.50.1000">
    <property type="entry name" value="HAD superfamily/HAD-like"/>
    <property type="match status" value="1"/>
</dbReference>
<dbReference type="AlphaFoldDB" id="A0A0H2VEQ1"/>
<dbReference type="Pfam" id="PF13419">
    <property type="entry name" value="HAD_2"/>
    <property type="match status" value="1"/>
</dbReference>